<feature type="compositionally biased region" description="Low complexity" evidence="9">
    <location>
        <begin position="1"/>
        <end position="15"/>
    </location>
</feature>
<feature type="transmembrane region" description="Helical" evidence="10">
    <location>
        <begin position="172"/>
        <end position="191"/>
    </location>
</feature>
<keyword evidence="5 10" id="KW-1133">Transmembrane helix</keyword>
<dbReference type="STRING" id="145388.A0A0D2M0S7"/>
<protein>
    <submittedName>
        <fullName evidence="12">Glycerol-3-phosphate O-acyltransferase3/4</fullName>
        <ecNumber evidence="12">2.3.1.15</ecNumber>
    </submittedName>
</protein>
<evidence type="ECO:0000259" key="11">
    <source>
        <dbReference type="Pfam" id="PF01553"/>
    </source>
</evidence>
<evidence type="ECO:0000256" key="9">
    <source>
        <dbReference type="SAM" id="MobiDB-lite"/>
    </source>
</evidence>
<keyword evidence="6" id="KW-0443">Lipid metabolism</keyword>
<dbReference type="EC" id="2.3.1.15" evidence="12"/>
<feature type="transmembrane region" description="Helical" evidence="10">
    <location>
        <begin position="115"/>
        <end position="133"/>
    </location>
</feature>
<feature type="region of interest" description="Disordered" evidence="9">
    <location>
        <begin position="1"/>
        <end position="20"/>
    </location>
</feature>
<dbReference type="Pfam" id="PF01553">
    <property type="entry name" value="Acyltransferase"/>
    <property type="match status" value="1"/>
</dbReference>
<organism evidence="12 13">
    <name type="scientific">Monoraphidium neglectum</name>
    <dbReference type="NCBI Taxonomy" id="145388"/>
    <lineage>
        <taxon>Eukaryota</taxon>
        <taxon>Viridiplantae</taxon>
        <taxon>Chlorophyta</taxon>
        <taxon>core chlorophytes</taxon>
        <taxon>Chlorophyceae</taxon>
        <taxon>CS clade</taxon>
        <taxon>Sphaeropleales</taxon>
        <taxon>Selenastraceae</taxon>
        <taxon>Monoraphidium</taxon>
    </lineage>
</organism>
<comment type="similarity">
    <text evidence="2">Belongs to the 1-acyl-sn-glycerol-3-phosphate acyltransferase family.</text>
</comment>
<keyword evidence="8 12" id="KW-0012">Acyltransferase</keyword>
<dbReference type="GO" id="GO:0016020">
    <property type="term" value="C:membrane"/>
    <property type="evidence" value="ECO:0007669"/>
    <property type="project" value="UniProtKB-SubCell"/>
</dbReference>
<dbReference type="GeneID" id="25730283"/>
<feature type="transmembrane region" description="Helical" evidence="10">
    <location>
        <begin position="211"/>
        <end position="230"/>
    </location>
</feature>
<dbReference type="EMBL" id="KK103706">
    <property type="protein sequence ID" value="KIY95086.1"/>
    <property type="molecule type" value="Genomic_DNA"/>
</dbReference>
<dbReference type="OrthoDB" id="10051137at2759"/>
<evidence type="ECO:0000313" key="12">
    <source>
        <dbReference type="EMBL" id="KIY95086.1"/>
    </source>
</evidence>
<keyword evidence="3 12" id="KW-0808">Transferase</keyword>
<keyword evidence="13" id="KW-1185">Reference proteome</keyword>
<sequence length="283" mass="31098">MPSQGSQAGAAATSDGGAGGGRQLQSFSSFLPGLTMPAGTHHAAAAAASELGDLTDREVEQAYVQAEEERLQAHSHSLLTDMLSIESVLMDAASAVVDDSFNKCFTSSPSDNWNWNLYLFPMWLLGVFFRYAILFPLRLAGLMGTFGVFFALFFSVKAFWPAGRNKLALEQRLIRFMCGGFVASWTGVIRFHGPRPTRGPGRVWVANHTSMIDYIILSSYSAFAVIMQLHGGWVGFLQTKCLDSLGCLWFNRTEVKDRHLVAQRMRAHIHADATPLLIFPEGT</sequence>
<evidence type="ECO:0000313" key="13">
    <source>
        <dbReference type="Proteomes" id="UP000054498"/>
    </source>
</evidence>
<evidence type="ECO:0000256" key="1">
    <source>
        <dbReference type="ARBA" id="ARBA00004370"/>
    </source>
</evidence>
<dbReference type="KEGG" id="mng:MNEG_12877"/>
<dbReference type="GO" id="GO:0004366">
    <property type="term" value="F:glycerol-3-phosphate O-acyltransferase activity"/>
    <property type="evidence" value="ECO:0007669"/>
    <property type="project" value="UniProtKB-EC"/>
</dbReference>
<dbReference type="InterPro" id="IPR002123">
    <property type="entry name" value="Plipid/glycerol_acylTrfase"/>
</dbReference>
<comment type="subcellular location">
    <subcellularLocation>
        <location evidence="1">Membrane</location>
    </subcellularLocation>
</comment>
<evidence type="ECO:0000256" key="4">
    <source>
        <dbReference type="ARBA" id="ARBA00022692"/>
    </source>
</evidence>
<keyword evidence="7 10" id="KW-0472">Membrane</keyword>
<evidence type="ECO:0000256" key="3">
    <source>
        <dbReference type="ARBA" id="ARBA00022679"/>
    </source>
</evidence>
<dbReference type="GO" id="GO:0019432">
    <property type="term" value="P:triglyceride biosynthetic process"/>
    <property type="evidence" value="ECO:0007669"/>
    <property type="project" value="TreeGrafter"/>
</dbReference>
<evidence type="ECO:0000256" key="7">
    <source>
        <dbReference type="ARBA" id="ARBA00023136"/>
    </source>
</evidence>
<dbReference type="RefSeq" id="XP_013894106.1">
    <property type="nucleotide sequence ID" value="XM_014038652.1"/>
</dbReference>
<evidence type="ECO:0000256" key="6">
    <source>
        <dbReference type="ARBA" id="ARBA00023098"/>
    </source>
</evidence>
<dbReference type="PANTHER" id="PTHR23063:SF2">
    <property type="entry name" value="GLYCEROL-3-PHOSPHATE ACYLTRANSFERASE 4, ISOFORM D-RELATED"/>
    <property type="match status" value="1"/>
</dbReference>
<feature type="domain" description="Phospholipid/glycerol acyltransferase" evidence="11">
    <location>
        <begin position="189"/>
        <end position="283"/>
    </location>
</feature>
<evidence type="ECO:0000256" key="5">
    <source>
        <dbReference type="ARBA" id="ARBA00022989"/>
    </source>
</evidence>
<dbReference type="Proteomes" id="UP000054498">
    <property type="component" value="Unassembled WGS sequence"/>
</dbReference>
<gene>
    <name evidence="12" type="ORF">MNEG_12877</name>
</gene>
<dbReference type="AlphaFoldDB" id="A0A0D2M0S7"/>
<reference evidence="12 13" key="1">
    <citation type="journal article" date="2013" name="BMC Genomics">
        <title>Reconstruction of the lipid metabolism for the microalga Monoraphidium neglectum from its genome sequence reveals characteristics suitable for biofuel production.</title>
        <authorList>
            <person name="Bogen C."/>
            <person name="Al-Dilaimi A."/>
            <person name="Albersmeier A."/>
            <person name="Wichmann J."/>
            <person name="Grundmann M."/>
            <person name="Rupp O."/>
            <person name="Lauersen K.J."/>
            <person name="Blifernez-Klassen O."/>
            <person name="Kalinowski J."/>
            <person name="Goesmann A."/>
            <person name="Mussgnug J.H."/>
            <person name="Kruse O."/>
        </authorList>
    </citation>
    <scope>NUCLEOTIDE SEQUENCE [LARGE SCALE GENOMIC DNA]</scope>
    <source>
        <strain evidence="12 13">SAG 48.87</strain>
    </source>
</reference>
<dbReference type="GO" id="GO:0005783">
    <property type="term" value="C:endoplasmic reticulum"/>
    <property type="evidence" value="ECO:0007669"/>
    <property type="project" value="TreeGrafter"/>
</dbReference>
<evidence type="ECO:0000256" key="8">
    <source>
        <dbReference type="ARBA" id="ARBA00023315"/>
    </source>
</evidence>
<evidence type="ECO:0000256" key="2">
    <source>
        <dbReference type="ARBA" id="ARBA00008655"/>
    </source>
</evidence>
<dbReference type="PANTHER" id="PTHR23063">
    <property type="entry name" value="PHOSPHOLIPID ACYLTRANSFERASE"/>
    <property type="match status" value="1"/>
</dbReference>
<evidence type="ECO:0000256" key="10">
    <source>
        <dbReference type="SAM" id="Phobius"/>
    </source>
</evidence>
<feature type="transmembrane region" description="Helical" evidence="10">
    <location>
        <begin position="139"/>
        <end position="160"/>
    </location>
</feature>
<accession>A0A0D2M0S7</accession>
<keyword evidence="4 10" id="KW-0812">Transmembrane</keyword>
<proteinExistence type="inferred from homology"/>
<name>A0A0D2M0S7_9CHLO</name>